<gene>
    <name evidence="1" type="ORF">PGLA2088_LOCUS14219</name>
</gene>
<comment type="caution">
    <text evidence="1">The sequence shown here is derived from an EMBL/GenBank/DDBJ whole genome shotgun (WGS) entry which is preliminary data.</text>
</comment>
<sequence>CLWTDAASWKQHWFEDPRFKAYIEEAGCAARSPRPWQQLLGLLDAVGEDGASPSRQFRLDLVTRLYGGGLGTEHRTALEIGMGGSGTTVLLSALFCKLVALETYPDCLDDASTHGLPNVLHLRKDSIHEPWHRDLMHEGPQIDFVFLDGSHQFAHVNRDLAKVMAVLGAAYSVQGLDAAGRNRSAPMLALHDLNMLDVRTAVSLWRPALRDCVGIGEMRPRMQDGFSGDKEFSRCRLLGTCHAEYHKPLLREGLLCRVDPVEASRIANSPASDSISLMPETGSPWLVFDVSDMTRPWGHLRWFADSRQADSGDFIFQELSEARRLWSGRWRHLLPAEGSVKSTRPKPSALAIHIHSEHETLGEMVLSASRTSLSGLLRVGFEDPPLEGAGSKLMPKWEVTGYCNSFQQFPPVKGSCTGDTSNVQHPPMNVSLDSFPMQYWLAVPGTTASTSLAKDLNEANSEVIDFFKNLRVTHGWAPSHEPYV</sequence>
<proteinExistence type="predicted"/>
<accession>A0A813ITC7</accession>
<dbReference type="Gene3D" id="3.40.50.150">
    <property type="entry name" value="Vaccinia Virus protein VP39"/>
    <property type="match status" value="1"/>
</dbReference>
<dbReference type="Proteomes" id="UP000626109">
    <property type="component" value="Unassembled WGS sequence"/>
</dbReference>
<protein>
    <submittedName>
        <fullName evidence="1">Uncharacterized protein</fullName>
    </submittedName>
</protein>
<feature type="non-terminal residue" evidence="1">
    <location>
        <position position="484"/>
    </location>
</feature>
<reference evidence="1" key="1">
    <citation type="submission" date="2021-02" db="EMBL/GenBank/DDBJ databases">
        <authorList>
            <person name="Dougan E. K."/>
            <person name="Rhodes N."/>
            <person name="Thang M."/>
            <person name="Chan C."/>
        </authorList>
    </citation>
    <scope>NUCLEOTIDE SEQUENCE</scope>
</reference>
<evidence type="ECO:0000313" key="1">
    <source>
        <dbReference type="EMBL" id="CAE8660644.1"/>
    </source>
</evidence>
<feature type="non-terminal residue" evidence="1">
    <location>
        <position position="1"/>
    </location>
</feature>
<evidence type="ECO:0000313" key="2">
    <source>
        <dbReference type="Proteomes" id="UP000626109"/>
    </source>
</evidence>
<dbReference type="InterPro" id="IPR029063">
    <property type="entry name" value="SAM-dependent_MTases_sf"/>
</dbReference>
<organism evidence="1 2">
    <name type="scientific">Polarella glacialis</name>
    <name type="common">Dinoflagellate</name>
    <dbReference type="NCBI Taxonomy" id="89957"/>
    <lineage>
        <taxon>Eukaryota</taxon>
        <taxon>Sar</taxon>
        <taxon>Alveolata</taxon>
        <taxon>Dinophyceae</taxon>
        <taxon>Suessiales</taxon>
        <taxon>Suessiaceae</taxon>
        <taxon>Polarella</taxon>
    </lineage>
</organism>
<name>A0A813ITC7_POLGL</name>
<dbReference type="AlphaFoldDB" id="A0A813ITC7"/>
<dbReference type="SUPFAM" id="SSF53335">
    <property type="entry name" value="S-adenosyl-L-methionine-dependent methyltransferases"/>
    <property type="match status" value="1"/>
</dbReference>
<dbReference type="EMBL" id="CAJNNW010017268">
    <property type="protein sequence ID" value="CAE8660644.1"/>
    <property type="molecule type" value="Genomic_DNA"/>
</dbReference>